<dbReference type="EMBL" id="LQWY01000021">
    <property type="protein sequence ID" value="OAH61387.1"/>
    <property type="molecule type" value="Genomic_DNA"/>
</dbReference>
<gene>
    <name evidence="2" type="ORF">AWH49_13360</name>
</gene>
<keyword evidence="3" id="KW-1185">Reference proteome</keyword>
<sequence length="166" mass="19774">MIPLQKKQSIMIVVIYAFIYYTWILLWPDLKLVGSIIAIIGPVLTLLFISCSLQRIKEKEEKNFWRIVFIGCFSYFIGELIWRYREYYLGIDDPFPGWANLFYNLFVFIYSIAVFYKVYVTGKKYRTIQVFFDCFIMMTVLTTISWVYFLNPLLDKASSMFKLAIS</sequence>
<dbReference type="STRING" id="29332.AWH48_00270"/>
<dbReference type="AlphaFoldDB" id="A0A177L7W7"/>
<name>A0A177L7W7_9BACI</name>
<feature type="transmembrane region" description="Helical" evidence="1">
    <location>
        <begin position="101"/>
        <end position="118"/>
    </location>
</feature>
<keyword evidence="1" id="KW-0812">Transmembrane</keyword>
<organism evidence="2 3">
    <name type="scientific">Domibacillus aminovorans</name>
    <dbReference type="NCBI Taxonomy" id="29332"/>
    <lineage>
        <taxon>Bacteria</taxon>
        <taxon>Bacillati</taxon>
        <taxon>Bacillota</taxon>
        <taxon>Bacilli</taxon>
        <taxon>Bacillales</taxon>
        <taxon>Bacillaceae</taxon>
        <taxon>Domibacillus</taxon>
    </lineage>
</organism>
<proteinExistence type="predicted"/>
<dbReference type="RefSeq" id="WP_063965439.1">
    <property type="nucleotide sequence ID" value="NZ_JBCNAN010000009.1"/>
</dbReference>
<feature type="transmembrane region" description="Helical" evidence="1">
    <location>
        <begin position="32"/>
        <end position="51"/>
    </location>
</feature>
<accession>A0A177L7W7</accession>
<evidence type="ECO:0000313" key="2">
    <source>
        <dbReference type="EMBL" id="OAH61387.1"/>
    </source>
</evidence>
<keyword evidence="1" id="KW-0472">Membrane</keyword>
<keyword evidence="1" id="KW-1133">Transmembrane helix</keyword>
<reference evidence="2 3" key="1">
    <citation type="submission" date="2016-01" db="EMBL/GenBank/DDBJ databases">
        <title>Investigation of taxonomic status of Bacillus aminovorans.</title>
        <authorList>
            <person name="Verma A."/>
            <person name="Pal Y."/>
            <person name="Krishnamurthi S."/>
        </authorList>
    </citation>
    <scope>NUCLEOTIDE SEQUENCE [LARGE SCALE GENOMIC DNA]</scope>
    <source>
        <strain evidence="2 3">DSM 1314</strain>
    </source>
</reference>
<dbReference type="Proteomes" id="UP000076935">
    <property type="component" value="Unassembled WGS sequence"/>
</dbReference>
<feature type="transmembrane region" description="Helical" evidence="1">
    <location>
        <begin position="130"/>
        <end position="150"/>
    </location>
</feature>
<comment type="caution">
    <text evidence="2">The sequence shown here is derived from an EMBL/GenBank/DDBJ whole genome shotgun (WGS) entry which is preliminary data.</text>
</comment>
<protein>
    <submittedName>
        <fullName evidence="2">Uncharacterized protein</fullName>
    </submittedName>
</protein>
<feature type="transmembrane region" description="Helical" evidence="1">
    <location>
        <begin position="63"/>
        <end position="81"/>
    </location>
</feature>
<feature type="transmembrane region" description="Helical" evidence="1">
    <location>
        <begin position="9"/>
        <end position="26"/>
    </location>
</feature>
<evidence type="ECO:0000313" key="3">
    <source>
        <dbReference type="Proteomes" id="UP000076935"/>
    </source>
</evidence>
<evidence type="ECO:0000256" key="1">
    <source>
        <dbReference type="SAM" id="Phobius"/>
    </source>
</evidence>